<feature type="signal peptide" evidence="1">
    <location>
        <begin position="1"/>
        <end position="27"/>
    </location>
</feature>
<protein>
    <recommendedName>
        <fullName evidence="4">Fimbrial protein</fullName>
    </recommendedName>
</protein>
<dbReference type="EMBL" id="UGWQ01000004">
    <property type="protein sequence ID" value="SUG27784.1"/>
    <property type="molecule type" value="Genomic_DNA"/>
</dbReference>
<evidence type="ECO:0000313" key="3">
    <source>
        <dbReference type="Proteomes" id="UP000254332"/>
    </source>
</evidence>
<dbReference type="AlphaFoldDB" id="A0A379SHR4"/>
<evidence type="ECO:0008006" key="4">
    <source>
        <dbReference type="Google" id="ProtNLM"/>
    </source>
</evidence>
<organism evidence="2 3">
    <name type="scientific">Salmonella enterica</name>
    <name type="common">Salmonella choleraesuis</name>
    <dbReference type="NCBI Taxonomy" id="28901"/>
    <lineage>
        <taxon>Bacteria</taxon>
        <taxon>Pseudomonadati</taxon>
        <taxon>Pseudomonadota</taxon>
        <taxon>Gammaproteobacteria</taxon>
        <taxon>Enterobacterales</taxon>
        <taxon>Enterobacteriaceae</taxon>
        <taxon>Salmonella</taxon>
    </lineage>
</organism>
<feature type="chain" id="PRO_5016590237" description="Fimbrial protein" evidence="1">
    <location>
        <begin position="28"/>
        <end position="134"/>
    </location>
</feature>
<name>A0A379SHR4_SALER</name>
<reference evidence="2 3" key="1">
    <citation type="submission" date="2018-06" db="EMBL/GenBank/DDBJ databases">
        <authorList>
            <consortium name="Pathogen Informatics"/>
            <person name="Doyle S."/>
        </authorList>
    </citation>
    <scope>NUCLEOTIDE SEQUENCE [LARGE SCALE GENOMIC DNA]</scope>
    <source>
        <strain evidence="2 3">NCTC10718</strain>
    </source>
</reference>
<keyword evidence="1" id="KW-0732">Signal</keyword>
<sequence>MNTFWYKHSVKVSVLFCTVFFSLTVLAKIQPRDAYVATSAEYAIYGGTYLLDEIPLNTPIEFQNRYIDGRNGRCFKGESLPGKTSPIDPDGSHGQSTYWKAWWLFQYNVVSADTNNVLKGGSYKMTVQADVVVA</sequence>
<accession>A0A379SHR4</accession>
<dbReference type="Proteomes" id="UP000254332">
    <property type="component" value="Unassembled WGS sequence"/>
</dbReference>
<evidence type="ECO:0000256" key="1">
    <source>
        <dbReference type="SAM" id="SignalP"/>
    </source>
</evidence>
<proteinExistence type="predicted"/>
<gene>
    <name evidence="2" type="ORF">NCTC10718_05114</name>
</gene>
<evidence type="ECO:0000313" key="2">
    <source>
        <dbReference type="EMBL" id="SUG27784.1"/>
    </source>
</evidence>